<name>A0ABR2V9Q1_9PEZI</name>
<keyword evidence="2" id="KW-1185">Reference proteome</keyword>
<proteinExistence type="predicted"/>
<gene>
    <name evidence="1" type="ORF">SUNI508_04078</name>
</gene>
<dbReference type="EMBL" id="JARVKF010000068">
    <property type="protein sequence ID" value="KAK9423597.1"/>
    <property type="molecule type" value="Genomic_DNA"/>
</dbReference>
<evidence type="ECO:0000313" key="2">
    <source>
        <dbReference type="Proteomes" id="UP001408356"/>
    </source>
</evidence>
<reference evidence="1 2" key="1">
    <citation type="journal article" date="2024" name="J. Plant Pathol.">
        <title>Sequence and assembly of the genome of Seiridium unicorne, isolate CBS 538.82, causal agent of cypress canker disease.</title>
        <authorList>
            <person name="Scali E."/>
            <person name="Rocca G.D."/>
            <person name="Danti R."/>
            <person name="Garbelotto M."/>
            <person name="Barberini S."/>
            <person name="Baroncelli R."/>
            <person name="Emiliani G."/>
        </authorList>
    </citation>
    <scope>NUCLEOTIDE SEQUENCE [LARGE SCALE GENOMIC DNA]</scope>
    <source>
        <strain evidence="1 2">BM-138-508</strain>
    </source>
</reference>
<organism evidence="1 2">
    <name type="scientific">Seiridium unicorne</name>
    <dbReference type="NCBI Taxonomy" id="138068"/>
    <lineage>
        <taxon>Eukaryota</taxon>
        <taxon>Fungi</taxon>
        <taxon>Dikarya</taxon>
        <taxon>Ascomycota</taxon>
        <taxon>Pezizomycotina</taxon>
        <taxon>Sordariomycetes</taxon>
        <taxon>Xylariomycetidae</taxon>
        <taxon>Amphisphaeriales</taxon>
        <taxon>Sporocadaceae</taxon>
        <taxon>Seiridium</taxon>
    </lineage>
</organism>
<accession>A0ABR2V9Q1</accession>
<protein>
    <submittedName>
        <fullName evidence="1">Uncharacterized protein</fullName>
    </submittedName>
</protein>
<sequence>MGERHRQMCLEALDLLLDTQSEIVFKIDAHTGKYERRFWFADGLYLRCISTREGLRNVSLRHRGLVDVLEDMARNDGTRGRTMAYGIAAYFGIQGEEIPREVASEDLTDDSYYHARKSHKWY</sequence>
<evidence type="ECO:0000313" key="1">
    <source>
        <dbReference type="EMBL" id="KAK9423597.1"/>
    </source>
</evidence>
<dbReference type="Proteomes" id="UP001408356">
    <property type="component" value="Unassembled WGS sequence"/>
</dbReference>
<comment type="caution">
    <text evidence="1">The sequence shown here is derived from an EMBL/GenBank/DDBJ whole genome shotgun (WGS) entry which is preliminary data.</text>
</comment>